<dbReference type="VEuPathDB" id="VectorBase:GMOY009209"/>
<evidence type="ECO:0000313" key="2">
    <source>
        <dbReference type="Proteomes" id="UP000092444"/>
    </source>
</evidence>
<dbReference type="EnsemblMetazoa" id="GMOY009209-RA">
    <property type="protein sequence ID" value="GMOY009209-PA"/>
    <property type="gene ID" value="GMOY009209"/>
</dbReference>
<keyword evidence="2" id="KW-1185">Reference proteome</keyword>
<dbReference type="AlphaFoldDB" id="A0A1B0G7B6"/>
<sequence length="150" mass="17169">MTKNPQYLTETNQEGFERVKNSKDHTYAFLMESTSIEYNTMRECSLKKIGDALDEKGYGIAMRKKDKFNNALLELQEQGVLAKMKNKWWNEVGAGICTVSLKDAFTEEFKFVIDFSTYTRELKTSASIYSRSRNSSISIDTLEASSTQNI</sequence>
<proteinExistence type="predicted"/>
<dbReference type="SUPFAM" id="SSF53850">
    <property type="entry name" value="Periplasmic binding protein-like II"/>
    <property type="match status" value="1"/>
</dbReference>
<evidence type="ECO:0000313" key="1">
    <source>
        <dbReference type="EnsemblMetazoa" id="GMOY009209-PA"/>
    </source>
</evidence>
<dbReference type="InterPro" id="IPR015683">
    <property type="entry name" value="Ionotropic_Glu_rcpt"/>
</dbReference>
<dbReference type="Gene3D" id="3.40.190.10">
    <property type="entry name" value="Periplasmic binding protein-like II"/>
    <property type="match status" value="2"/>
</dbReference>
<dbReference type="STRING" id="37546.A0A1B0G7B6"/>
<dbReference type="PANTHER" id="PTHR18966">
    <property type="entry name" value="IONOTROPIC GLUTAMATE RECEPTOR"/>
    <property type="match status" value="1"/>
</dbReference>
<protein>
    <recommendedName>
        <fullName evidence="3">Ionotropic glutamate receptor C-terminal domain-containing protein</fullName>
    </recommendedName>
</protein>
<name>A0A1B0G7B6_GLOMM</name>
<accession>A0A1B0G7B6</accession>
<reference evidence="1" key="1">
    <citation type="submission" date="2020-05" db="UniProtKB">
        <authorList>
            <consortium name="EnsemblMetazoa"/>
        </authorList>
    </citation>
    <scope>IDENTIFICATION</scope>
    <source>
        <strain evidence="1">Yale</strain>
    </source>
</reference>
<dbReference type="Proteomes" id="UP000092444">
    <property type="component" value="Unassembled WGS sequence"/>
</dbReference>
<evidence type="ECO:0008006" key="3">
    <source>
        <dbReference type="Google" id="ProtNLM"/>
    </source>
</evidence>
<dbReference type="EMBL" id="CCAG010013925">
    <property type="status" value="NOT_ANNOTATED_CDS"/>
    <property type="molecule type" value="Genomic_DNA"/>
</dbReference>
<dbReference type="PhylomeDB" id="A0A1B0G7B6"/>
<organism evidence="1 2">
    <name type="scientific">Glossina morsitans morsitans</name>
    <name type="common">Savannah tsetse fly</name>
    <dbReference type="NCBI Taxonomy" id="37546"/>
    <lineage>
        <taxon>Eukaryota</taxon>
        <taxon>Metazoa</taxon>
        <taxon>Ecdysozoa</taxon>
        <taxon>Arthropoda</taxon>
        <taxon>Hexapoda</taxon>
        <taxon>Insecta</taxon>
        <taxon>Pterygota</taxon>
        <taxon>Neoptera</taxon>
        <taxon>Endopterygota</taxon>
        <taxon>Diptera</taxon>
        <taxon>Brachycera</taxon>
        <taxon>Muscomorpha</taxon>
        <taxon>Hippoboscoidea</taxon>
        <taxon>Glossinidae</taxon>
        <taxon>Glossina</taxon>
    </lineage>
</organism>